<dbReference type="VEuPathDB" id="VectorBase:RSAN_042786"/>
<dbReference type="PANTHER" id="PTHR10578">
    <property type="entry name" value="S -2-HYDROXY-ACID OXIDASE-RELATED"/>
    <property type="match status" value="1"/>
</dbReference>
<organism evidence="4 5">
    <name type="scientific">Rhipicephalus sanguineus</name>
    <name type="common">Brown dog tick</name>
    <name type="synonym">Ixodes sanguineus</name>
    <dbReference type="NCBI Taxonomy" id="34632"/>
    <lineage>
        <taxon>Eukaryota</taxon>
        <taxon>Metazoa</taxon>
        <taxon>Ecdysozoa</taxon>
        <taxon>Arthropoda</taxon>
        <taxon>Chelicerata</taxon>
        <taxon>Arachnida</taxon>
        <taxon>Acari</taxon>
        <taxon>Parasitiformes</taxon>
        <taxon>Ixodida</taxon>
        <taxon>Ixodoidea</taxon>
        <taxon>Ixodidae</taxon>
        <taxon>Rhipicephalinae</taxon>
        <taxon>Rhipicephalus</taxon>
        <taxon>Rhipicephalus</taxon>
    </lineage>
</organism>
<dbReference type="InterPro" id="IPR037396">
    <property type="entry name" value="FMN_HAD"/>
</dbReference>
<comment type="caution">
    <text evidence="4">The sequence shown here is derived from an EMBL/GenBank/DDBJ whole genome shotgun (WGS) entry which is preliminary data.</text>
</comment>
<dbReference type="AlphaFoldDB" id="A0A9D4PIE0"/>
<dbReference type="Gene3D" id="3.20.20.70">
    <property type="entry name" value="Aldolase class I"/>
    <property type="match status" value="1"/>
</dbReference>
<evidence type="ECO:0000313" key="5">
    <source>
        <dbReference type="Proteomes" id="UP000821837"/>
    </source>
</evidence>
<comment type="cofactor">
    <cofactor evidence="1">
        <name>FMN</name>
        <dbReference type="ChEBI" id="CHEBI:58210"/>
    </cofactor>
</comment>
<keyword evidence="5" id="KW-1185">Reference proteome</keyword>
<gene>
    <name evidence="4" type="ORF">HPB52_007812</name>
</gene>
<reference evidence="4" key="1">
    <citation type="journal article" date="2020" name="Cell">
        <title>Large-Scale Comparative Analyses of Tick Genomes Elucidate Their Genetic Diversity and Vector Capacities.</title>
        <authorList>
            <consortium name="Tick Genome and Microbiome Consortium (TIGMIC)"/>
            <person name="Jia N."/>
            <person name="Wang J."/>
            <person name="Shi W."/>
            <person name="Du L."/>
            <person name="Sun Y."/>
            <person name="Zhan W."/>
            <person name="Jiang J.F."/>
            <person name="Wang Q."/>
            <person name="Zhang B."/>
            <person name="Ji P."/>
            <person name="Bell-Sakyi L."/>
            <person name="Cui X.M."/>
            <person name="Yuan T.T."/>
            <person name="Jiang B.G."/>
            <person name="Yang W.F."/>
            <person name="Lam T.T."/>
            <person name="Chang Q.C."/>
            <person name="Ding S.J."/>
            <person name="Wang X.J."/>
            <person name="Zhu J.G."/>
            <person name="Ruan X.D."/>
            <person name="Zhao L."/>
            <person name="Wei J.T."/>
            <person name="Ye R.Z."/>
            <person name="Que T.C."/>
            <person name="Du C.H."/>
            <person name="Zhou Y.H."/>
            <person name="Cheng J.X."/>
            <person name="Dai P.F."/>
            <person name="Guo W.B."/>
            <person name="Han X.H."/>
            <person name="Huang E.J."/>
            <person name="Li L.F."/>
            <person name="Wei W."/>
            <person name="Gao Y.C."/>
            <person name="Liu J.Z."/>
            <person name="Shao H.Z."/>
            <person name="Wang X."/>
            <person name="Wang C.C."/>
            <person name="Yang T.C."/>
            <person name="Huo Q.B."/>
            <person name="Li W."/>
            <person name="Chen H.Y."/>
            <person name="Chen S.E."/>
            <person name="Zhou L.G."/>
            <person name="Ni X.B."/>
            <person name="Tian J.H."/>
            <person name="Sheng Y."/>
            <person name="Liu T."/>
            <person name="Pan Y.S."/>
            <person name="Xia L.Y."/>
            <person name="Li J."/>
            <person name="Zhao F."/>
            <person name="Cao W.C."/>
        </authorList>
    </citation>
    <scope>NUCLEOTIDE SEQUENCE</scope>
    <source>
        <strain evidence="4">Rsan-2018</strain>
    </source>
</reference>
<accession>A0A9D4PIE0</accession>
<name>A0A9D4PIE0_RHISA</name>
<sequence length="196" mass="21462">MHVYFSIGPGQLHSCCSVLGVNIKCVNAKPRQEEQDDTVVTIDDIQRLGEARLDDATRSYIASGADREQTLKENTAAFSRLRFRPRSLVDVSKIHTATTVLGRRISFPVGFSPSAAHMIAHADGEFGTAQAARDAGTVMIVSAMSTASLEDIRASAPDCLLWQQMYIFRNHSLTESMIRRAEYQGFGAIVVTVDSP</sequence>
<dbReference type="GO" id="GO:0016491">
    <property type="term" value="F:oxidoreductase activity"/>
    <property type="evidence" value="ECO:0007669"/>
    <property type="project" value="UniProtKB-KW"/>
</dbReference>
<evidence type="ECO:0000313" key="4">
    <source>
        <dbReference type="EMBL" id="KAH7943409.1"/>
    </source>
</evidence>
<evidence type="ECO:0000256" key="1">
    <source>
        <dbReference type="ARBA" id="ARBA00001917"/>
    </source>
</evidence>
<dbReference type="InterPro" id="IPR000262">
    <property type="entry name" value="FMN-dep_DH"/>
</dbReference>
<feature type="domain" description="FMN hydroxy acid dehydrogenase" evidence="3">
    <location>
        <begin position="34"/>
        <end position="196"/>
    </location>
</feature>
<keyword evidence="2" id="KW-0560">Oxidoreductase</keyword>
<dbReference type="PANTHER" id="PTHR10578:SF149">
    <property type="entry name" value="2-HYDROXYACID OXIDASE 2"/>
    <property type="match status" value="1"/>
</dbReference>
<dbReference type="Pfam" id="PF01070">
    <property type="entry name" value="FMN_dh"/>
    <property type="match status" value="1"/>
</dbReference>
<dbReference type="Proteomes" id="UP000821837">
    <property type="component" value="Unassembled WGS sequence"/>
</dbReference>
<dbReference type="InterPro" id="IPR013785">
    <property type="entry name" value="Aldolase_TIM"/>
</dbReference>
<dbReference type="PROSITE" id="PS51349">
    <property type="entry name" value="FMN_HYDROXY_ACID_DH_2"/>
    <property type="match status" value="1"/>
</dbReference>
<dbReference type="EMBL" id="JABSTV010001253">
    <property type="protein sequence ID" value="KAH7943409.1"/>
    <property type="molecule type" value="Genomic_DNA"/>
</dbReference>
<evidence type="ECO:0000259" key="3">
    <source>
        <dbReference type="PROSITE" id="PS51349"/>
    </source>
</evidence>
<protein>
    <recommendedName>
        <fullName evidence="3">FMN hydroxy acid dehydrogenase domain-containing protein</fullName>
    </recommendedName>
</protein>
<evidence type="ECO:0000256" key="2">
    <source>
        <dbReference type="ARBA" id="ARBA00023002"/>
    </source>
</evidence>
<dbReference type="SUPFAM" id="SSF51395">
    <property type="entry name" value="FMN-linked oxidoreductases"/>
    <property type="match status" value="1"/>
</dbReference>
<proteinExistence type="predicted"/>
<reference evidence="4" key="2">
    <citation type="submission" date="2021-09" db="EMBL/GenBank/DDBJ databases">
        <authorList>
            <person name="Jia N."/>
            <person name="Wang J."/>
            <person name="Shi W."/>
            <person name="Du L."/>
            <person name="Sun Y."/>
            <person name="Zhan W."/>
            <person name="Jiang J."/>
            <person name="Wang Q."/>
            <person name="Zhang B."/>
            <person name="Ji P."/>
            <person name="Sakyi L.B."/>
            <person name="Cui X."/>
            <person name="Yuan T."/>
            <person name="Jiang B."/>
            <person name="Yang W."/>
            <person name="Lam T.T.-Y."/>
            <person name="Chang Q."/>
            <person name="Ding S."/>
            <person name="Wang X."/>
            <person name="Zhu J."/>
            <person name="Ruan X."/>
            <person name="Zhao L."/>
            <person name="Wei J."/>
            <person name="Que T."/>
            <person name="Du C."/>
            <person name="Cheng J."/>
            <person name="Dai P."/>
            <person name="Han X."/>
            <person name="Huang E."/>
            <person name="Gao Y."/>
            <person name="Liu J."/>
            <person name="Shao H."/>
            <person name="Ye R."/>
            <person name="Li L."/>
            <person name="Wei W."/>
            <person name="Wang X."/>
            <person name="Wang C."/>
            <person name="Huo Q."/>
            <person name="Li W."/>
            <person name="Guo W."/>
            <person name="Chen H."/>
            <person name="Chen S."/>
            <person name="Zhou L."/>
            <person name="Zhou L."/>
            <person name="Ni X."/>
            <person name="Tian J."/>
            <person name="Zhou Y."/>
            <person name="Sheng Y."/>
            <person name="Liu T."/>
            <person name="Pan Y."/>
            <person name="Xia L."/>
            <person name="Li J."/>
            <person name="Zhao F."/>
            <person name="Cao W."/>
        </authorList>
    </citation>
    <scope>NUCLEOTIDE SEQUENCE</scope>
    <source>
        <strain evidence="4">Rsan-2018</strain>
        <tissue evidence="4">Larvae</tissue>
    </source>
</reference>